<evidence type="ECO:0000256" key="2">
    <source>
        <dbReference type="ARBA" id="ARBA00023134"/>
    </source>
</evidence>
<gene>
    <name evidence="3" type="ORF">CIK91_10110</name>
</gene>
<dbReference type="Gene3D" id="3.30.1330.20">
    <property type="entry name" value="Tubulin/FtsZ, C-terminal domain"/>
    <property type="match status" value="1"/>
</dbReference>
<proteinExistence type="predicted"/>
<keyword evidence="1" id="KW-0547">Nucleotide-binding</keyword>
<dbReference type="SUPFAM" id="SSF55307">
    <property type="entry name" value="Tubulin C-terminal domain-like"/>
    <property type="match status" value="1"/>
</dbReference>
<keyword evidence="2" id="KW-0342">GTP-binding</keyword>
<organism evidence="3 4">
    <name type="scientific">Segatella bryantii</name>
    <name type="common">Prevotella bryantii</name>
    <dbReference type="NCBI Taxonomy" id="77095"/>
    <lineage>
        <taxon>Bacteria</taxon>
        <taxon>Pseudomonadati</taxon>
        <taxon>Bacteroidota</taxon>
        <taxon>Bacteroidia</taxon>
        <taxon>Bacteroidales</taxon>
        <taxon>Prevotellaceae</taxon>
        <taxon>Segatella</taxon>
    </lineage>
</organism>
<dbReference type="EMBL" id="NPJF01000050">
    <property type="protein sequence ID" value="OYP54164.1"/>
    <property type="molecule type" value="Genomic_DNA"/>
</dbReference>
<evidence type="ECO:0000256" key="1">
    <source>
        <dbReference type="ARBA" id="ARBA00022741"/>
    </source>
</evidence>
<keyword evidence="4" id="KW-1185">Reference proteome</keyword>
<evidence type="ECO:0000313" key="3">
    <source>
        <dbReference type="EMBL" id="OYP54164.1"/>
    </source>
</evidence>
<accession>A0ABX4EFX3</accession>
<dbReference type="Proteomes" id="UP000216189">
    <property type="component" value="Unassembled WGS sequence"/>
</dbReference>
<evidence type="ECO:0000313" key="4">
    <source>
        <dbReference type="Proteomes" id="UP000216189"/>
    </source>
</evidence>
<protein>
    <submittedName>
        <fullName evidence="3">Uncharacterized protein</fullName>
    </submittedName>
</protein>
<dbReference type="InterPro" id="IPR008280">
    <property type="entry name" value="Tub_FtsZ_C"/>
</dbReference>
<comment type="caution">
    <text evidence="3">The sequence shown here is derived from an EMBL/GenBank/DDBJ whole genome shotgun (WGS) entry which is preliminary data.</text>
</comment>
<name>A0ABX4EFX3_SEGBR</name>
<dbReference type="RefSeq" id="WP_024989250.1">
    <property type="nucleotide sequence ID" value="NZ_CAMHCI010000004.1"/>
</dbReference>
<dbReference type="InterPro" id="IPR037103">
    <property type="entry name" value="Tubulin/FtsZ-like_C"/>
</dbReference>
<sequence length="139" mass="16043">MIDNNIKSNISQGEELEELIAQLTQNGMQIKIDKNDLDYLYHANAILKRRIISFPHFSETRIDSIIREMNSYSNICHKDYNKVILYMATSSKNPLQMDEMNQIVSLISGYFTSDTECIWGMATDEKLEDKLLVIIVCSN</sequence>
<reference evidence="3 4" key="1">
    <citation type="submission" date="2017-08" db="EMBL/GenBank/DDBJ databases">
        <title>Comparative genomics of non-oral Prevotella species.</title>
        <authorList>
            <person name="Accetto T."/>
            <person name="Nograsek B."/>
            <person name="Avgustin G."/>
        </authorList>
    </citation>
    <scope>NUCLEOTIDE SEQUENCE [LARGE SCALE GENOMIC DNA]</scope>
    <source>
        <strain evidence="3 4">TC1-1</strain>
    </source>
</reference>